<dbReference type="EMBL" id="VIGV01000012">
    <property type="protein sequence ID" value="TWS22069.1"/>
    <property type="molecule type" value="Genomic_DNA"/>
</dbReference>
<dbReference type="AlphaFoldDB" id="A0A5C5RG50"/>
<evidence type="ECO:0000256" key="1">
    <source>
        <dbReference type="SAM" id="Phobius"/>
    </source>
</evidence>
<feature type="transmembrane region" description="Helical" evidence="1">
    <location>
        <begin position="203"/>
        <end position="218"/>
    </location>
</feature>
<dbReference type="Proteomes" id="UP000319792">
    <property type="component" value="Unassembled WGS sequence"/>
</dbReference>
<dbReference type="Gene3D" id="1.10.3730.20">
    <property type="match status" value="1"/>
</dbReference>
<evidence type="ECO:0000313" key="4">
    <source>
        <dbReference type="Proteomes" id="UP000319792"/>
    </source>
</evidence>
<feature type="transmembrane region" description="Helical" evidence="1">
    <location>
        <begin position="104"/>
        <end position="121"/>
    </location>
</feature>
<keyword evidence="1" id="KW-0472">Membrane</keyword>
<comment type="caution">
    <text evidence="3">The sequence shown here is derived from an EMBL/GenBank/DDBJ whole genome shotgun (WGS) entry which is preliminary data.</text>
</comment>
<evidence type="ECO:0000256" key="2">
    <source>
        <dbReference type="SAM" id="SignalP"/>
    </source>
</evidence>
<dbReference type="NCBIfam" id="NF038012">
    <property type="entry name" value="DMT_1"/>
    <property type="match status" value="1"/>
</dbReference>
<dbReference type="PANTHER" id="PTHR40761:SF1">
    <property type="entry name" value="CONSERVED INTEGRAL MEMBRANE ALANINE VALINE AND LEUCINE RICH PROTEIN-RELATED"/>
    <property type="match status" value="1"/>
</dbReference>
<reference evidence="3 4" key="2">
    <citation type="submission" date="2019-08" db="EMBL/GenBank/DDBJ databases">
        <title>Tsukamurella conjunctivitidis sp. nov., Tsukamurella assacharolytica sp. nov. and Tsukamurella sputae sp. nov. isolated from patients with conjunctivitis, bacteraemia (lymphoma) and respiratory infection (sputum) in Hong Kong.</title>
        <authorList>
            <person name="Fok K.M.N."/>
            <person name="Fong J.Y.H."/>
        </authorList>
    </citation>
    <scope>NUCLEOTIDE SEQUENCE [LARGE SCALE GENOMIC DNA]</scope>
    <source>
        <strain evidence="3 4">HKU70</strain>
    </source>
</reference>
<keyword evidence="1" id="KW-0812">Transmembrane</keyword>
<feature type="transmembrane region" description="Helical" evidence="1">
    <location>
        <begin position="230"/>
        <end position="251"/>
    </location>
</feature>
<organism evidence="3 4">
    <name type="scientific">Tsukamurella sputi</name>
    <dbReference type="NCBI Taxonomy" id="2591848"/>
    <lineage>
        <taxon>Bacteria</taxon>
        <taxon>Bacillati</taxon>
        <taxon>Actinomycetota</taxon>
        <taxon>Actinomycetes</taxon>
        <taxon>Mycobacteriales</taxon>
        <taxon>Tsukamurellaceae</taxon>
        <taxon>Tsukamurella</taxon>
    </lineage>
</organism>
<gene>
    <name evidence="3" type="ORF">FK268_21210</name>
</gene>
<sequence length="289" mass="29113">MSATSASVALALIAAFLFACGSAAQQAEAASVADGAPLIAQLIRRPRWWLGLVGDLGGYAFQAWALALGPVLVVQPLIVAALLFALPVSALLNHTRVTAREWTYAVVLAVALAVFLIAGRPTDGVADAPGADWLPALLVVGAVAAVTTGIGLVRSLPGPARALSFGVASGVLFGVATVLTKPVLTSYEHADVVANSVRLLTDWRLYVLVLAGLGAMYLQQRAFQPAPISASLPAITLAEPLCAAALGAVVLHESVTLTGGHGVAVVAAGVIGAVAAARLAAREGVPSGT</sequence>
<name>A0A5C5RG50_9ACTN</name>
<feature type="chain" id="PRO_5022941414" description="DMT family transporter" evidence="2">
    <location>
        <begin position="30"/>
        <end position="289"/>
    </location>
</feature>
<keyword evidence="4" id="KW-1185">Reference proteome</keyword>
<feature type="transmembrane region" description="Helical" evidence="1">
    <location>
        <begin position="59"/>
        <end position="92"/>
    </location>
</feature>
<evidence type="ECO:0008006" key="5">
    <source>
        <dbReference type="Google" id="ProtNLM"/>
    </source>
</evidence>
<dbReference type="RefSeq" id="WP_146437449.1">
    <property type="nucleotide sequence ID" value="NZ_VIGV01000012.1"/>
</dbReference>
<feature type="transmembrane region" description="Helical" evidence="1">
    <location>
        <begin position="263"/>
        <end position="281"/>
    </location>
</feature>
<feature type="transmembrane region" description="Helical" evidence="1">
    <location>
        <begin position="133"/>
        <end position="153"/>
    </location>
</feature>
<proteinExistence type="predicted"/>
<keyword evidence="2" id="KW-0732">Signal</keyword>
<feature type="signal peptide" evidence="2">
    <location>
        <begin position="1"/>
        <end position="29"/>
    </location>
</feature>
<keyword evidence="1" id="KW-1133">Transmembrane helix</keyword>
<reference evidence="3 4" key="1">
    <citation type="submission" date="2019-06" db="EMBL/GenBank/DDBJ databases">
        <authorList>
            <person name="Teng J.L.L."/>
            <person name="Lee H.H."/>
            <person name="Lau S.K.P."/>
            <person name="Woo P.C.Y."/>
        </authorList>
    </citation>
    <scope>NUCLEOTIDE SEQUENCE [LARGE SCALE GENOMIC DNA]</scope>
    <source>
        <strain evidence="3 4">HKU70</strain>
    </source>
</reference>
<dbReference type="OrthoDB" id="4382070at2"/>
<dbReference type="PANTHER" id="PTHR40761">
    <property type="entry name" value="CONSERVED INTEGRAL MEMBRANE ALANINE VALINE AND LEUCINE RICH PROTEIN-RELATED"/>
    <property type="match status" value="1"/>
</dbReference>
<feature type="transmembrane region" description="Helical" evidence="1">
    <location>
        <begin position="165"/>
        <end position="183"/>
    </location>
</feature>
<accession>A0A5C5RG50</accession>
<evidence type="ECO:0000313" key="3">
    <source>
        <dbReference type="EMBL" id="TWS22069.1"/>
    </source>
</evidence>
<protein>
    <recommendedName>
        <fullName evidence="5">DMT family transporter</fullName>
    </recommendedName>
</protein>
<dbReference type="SUPFAM" id="SSF103481">
    <property type="entry name" value="Multidrug resistance efflux transporter EmrE"/>
    <property type="match status" value="1"/>
</dbReference>
<dbReference type="InterPro" id="IPR037185">
    <property type="entry name" value="EmrE-like"/>
</dbReference>